<name>A0A0G0L8N6_9BACT</name>
<feature type="domain" description="Putative phage metallopeptidase" evidence="1">
    <location>
        <begin position="10"/>
        <end position="109"/>
    </location>
</feature>
<evidence type="ECO:0000313" key="2">
    <source>
        <dbReference type="EMBL" id="KKQ87362.1"/>
    </source>
</evidence>
<organism evidence="2 3">
    <name type="scientific">Candidatus Woesebacteria bacterium GW2011_GWB1_38_8b</name>
    <dbReference type="NCBI Taxonomy" id="1618571"/>
    <lineage>
        <taxon>Bacteria</taxon>
        <taxon>Candidatus Woeseibacteriota</taxon>
    </lineage>
</organism>
<dbReference type="Pfam" id="PF18894">
    <property type="entry name" value="PhageMetallopep"/>
    <property type="match status" value="1"/>
</dbReference>
<gene>
    <name evidence="2" type="ORF">UT10_C0007G0020</name>
</gene>
<evidence type="ECO:0000313" key="3">
    <source>
        <dbReference type="Proteomes" id="UP000033944"/>
    </source>
</evidence>
<protein>
    <submittedName>
        <fullName evidence="2">Metallopeptidase-like protein</fullName>
    </submittedName>
</protein>
<dbReference type="EMBL" id="LBVN01000007">
    <property type="protein sequence ID" value="KKQ87362.1"/>
    <property type="molecule type" value="Genomic_DNA"/>
</dbReference>
<dbReference type="AlphaFoldDB" id="A0A0G0L8N6"/>
<dbReference type="InterPro" id="IPR043998">
    <property type="entry name" value="Put_Metallopep"/>
</dbReference>
<dbReference type="Proteomes" id="UP000033944">
    <property type="component" value="Unassembled WGS sequence"/>
</dbReference>
<evidence type="ECO:0000259" key="1">
    <source>
        <dbReference type="Pfam" id="PF18894"/>
    </source>
</evidence>
<proteinExistence type="predicted"/>
<accession>A0A0G0L8N6</accession>
<sequence length="130" mass="15267">MRKKNKPVVWENASDIKKLTENIIVEAKVSWVIKADIYYFRSYNSKARAYARIWGLGRVWQQALKIKPSYIIEVISERFDNLDISHKKEILSHELSHIPKNFSGSLIPHIKKRGKRNFHDKVTSIFSKLS</sequence>
<comment type="caution">
    <text evidence="2">The sequence shown here is derived from an EMBL/GenBank/DDBJ whole genome shotgun (WGS) entry which is preliminary data.</text>
</comment>
<reference evidence="2 3" key="1">
    <citation type="journal article" date="2015" name="Nature">
        <title>rRNA introns, odd ribosomes, and small enigmatic genomes across a large radiation of phyla.</title>
        <authorList>
            <person name="Brown C.T."/>
            <person name="Hug L.A."/>
            <person name="Thomas B.C."/>
            <person name="Sharon I."/>
            <person name="Castelle C.J."/>
            <person name="Singh A."/>
            <person name="Wilkins M.J."/>
            <person name="Williams K.H."/>
            <person name="Banfield J.F."/>
        </authorList>
    </citation>
    <scope>NUCLEOTIDE SEQUENCE [LARGE SCALE GENOMIC DNA]</scope>
</reference>